<keyword evidence="1" id="KW-0812">Transmembrane</keyword>
<dbReference type="EMBL" id="CP001681">
    <property type="protein sequence ID" value="ACU03304.1"/>
    <property type="molecule type" value="Genomic_DNA"/>
</dbReference>
<dbReference type="Proteomes" id="UP000000852">
    <property type="component" value="Chromosome"/>
</dbReference>
<accession>C6Y3M5</accession>
<keyword evidence="1" id="KW-1133">Transmembrane helix</keyword>
<keyword evidence="3" id="KW-1185">Reference proteome</keyword>
<sequence>MLQLLFWPSYLSIKQITLDMINLRSILPEDSRARLLVSVAITVVMAGLFSIITIYYFKTYGIALFILLPILIGFCATTLYHHKRNVPRSHSAAFLSFFVLCLLLLLFAIEGLICIAMALPIALLLTWMGSGLANLFYKRENGSQVLLLILICSIPTTAFVEKEVLPELNAVSTAIEIKASPEVVWHNVIEFPELAKPTEFIFQTGIAYPINAVIKGKGVGAIRHCNFTTGSFIEPITVWNQPRLLQFKVLAQPAPMKEISFWDVDAPHLHDYFVSKKGQFKLTRLANGHTRLEGTTWYYHNIKPAFYWRLWSNYIVHKIHERVLSHIKANSENP</sequence>
<feature type="transmembrane region" description="Helical" evidence="1">
    <location>
        <begin position="92"/>
        <end position="109"/>
    </location>
</feature>
<dbReference type="Gene3D" id="3.30.530.20">
    <property type="match status" value="1"/>
</dbReference>
<feature type="transmembrane region" description="Helical" evidence="1">
    <location>
        <begin position="35"/>
        <end position="56"/>
    </location>
</feature>
<dbReference type="AlphaFoldDB" id="C6Y3M5"/>
<dbReference type="SUPFAM" id="SSF55961">
    <property type="entry name" value="Bet v1-like"/>
    <property type="match status" value="1"/>
</dbReference>
<gene>
    <name evidence="2" type="ordered locus">Phep_1086</name>
</gene>
<organism evidence="2 3">
    <name type="scientific">Pedobacter heparinus (strain ATCC 13125 / DSM 2366 / CIP 104194 / JCM 7457 / NBRC 12017 / NCIMB 9290 / NRRL B-14731 / HIM 762-3)</name>
    <dbReference type="NCBI Taxonomy" id="485917"/>
    <lineage>
        <taxon>Bacteria</taxon>
        <taxon>Pseudomonadati</taxon>
        <taxon>Bacteroidota</taxon>
        <taxon>Sphingobacteriia</taxon>
        <taxon>Sphingobacteriales</taxon>
        <taxon>Sphingobacteriaceae</taxon>
        <taxon>Pedobacter</taxon>
    </lineage>
</organism>
<name>C6Y3M5_PEDHD</name>
<evidence type="ECO:0000313" key="2">
    <source>
        <dbReference type="EMBL" id="ACU03304.1"/>
    </source>
</evidence>
<keyword evidence="1" id="KW-0472">Membrane</keyword>
<evidence type="ECO:0000256" key="1">
    <source>
        <dbReference type="SAM" id="Phobius"/>
    </source>
</evidence>
<feature type="transmembrane region" description="Helical" evidence="1">
    <location>
        <begin position="62"/>
        <end position="80"/>
    </location>
</feature>
<dbReference type="HOGENOM" id="CLU_854699_0_0_10"/>
<reference evidence="2 3" key="1">
    <citation type="journal article" date="2009" name="Stand. Genomic Sci.">
        <title>Complete genome sequence of Pedobacter heparinus type strain (HIM 762-3).</title>
        <authorList>
            <person name="Han C."/>
            <person name="Spring S."/>
            <person name="Lapidus A."/>
            <person name="Del Rio T.G."/>
            <person name="Tice H."/>
            <person name="Copeland A."/>
            <person name="Cheng J.F."/>
            <person name="Lucas S."/>
            <person name="Chen F."/>
            <person name="Nolan M."/>
            <person name="Bruce D."/>
            <person name="Goodwin L."/>
            <person name="Pitluck S."/>
            <person name="Ivanova N."/>
            <person name="Mavromatis K."/>
            <person name="Mikhailova N."/>
            <person name="Pati A."/>
            <person name="Chen A."/>
            <person name="Palaniappan K."/>
            <person name="Land M."/>
            <person name="Hauser L."/>
            <person name="Chang Y.J."/>
            <person name="Jeffries C.C."/>
            <person name="Saunders E."/>
            <person name="Chertkov O."/>
            <person name="Brettin T."/>
            <person name="Goker M."/>
            <person name="Rohde M."/>
            <person name="Bristow J."/>
            <person name="Eisen J.A."/>
            <person name="Markowitz V."/>
            <person name="Hugenholtz P."/>
            <person name="Kyrpides N.C."/>
            <person name="Klenk H.P."/>
            <person name="Detter J.C."/>
        </authorList>
    </citation>
    <scope>NUCLEOTIDE SEQUENCE [LARGE SCALE GENOMIC DNA]</scope>
    <source>
        <strain evidence="3">ATCC 13125 / DSM 2366 / CIP 104194 / JCM 7457 / NBRC 12017 / NCIMB 9290 / NRRL B-14731 / HIM 762-3</strain>
    </source>
</reference>
<dbReference type="InterPro" id="IPR023393">
    <property type="entry name" value="START-like_dom_sf"/>
</dbReference>
<dbReference type="eggNOG" id="ENOG5032YKT">
    <property type="taxonomic scope" value="Bacteria"/>
</dbReference>
<dbReference type="KEGG" id="phe:Phep_1086"/>
<protein>
    <recommendedName>
        <fullName evidence="4">Polyketide cyclase/dehydrase</fullName>
    </recommendedName>
</protein>
<evidence type="ECO:0008006" key="4">
    <source>
        <dbReference type="Google" id="ProtNLM"/>
    </source>
</evidence>
<evidence type="ECO:0000313" key="3">
    <source>
        <dbReference type="Proteomes" id="UP000000852"/>
    </source>
</evidence>
<proteinExistence type="predicted"/>